<gene>
    <name evidence="1" type="ORF">STSP2_00246</name>
</gene>
<name>A0A1U9NH26_9BACT</name>
<organism evidence="1 2">
    <name type="scientific">Anaerohalosphaera lusitana</name>
    <dbReference type="NCBI Taxonomy" id="1936003"/>
    <lineage>
        <taxon>Bacteria</taxon>
        <taxon>Pseudomonadati</taxon>
        <taxon>Planctomycetota</taxon>
        <taxon>Phycisphaerae</taxon>
        <taxon>Sedimentisphaerales</taxon>
        <taxon>Anaerohalosphaeraceae</taxon>
        <taxon>Anaerohalosphaera</taxon>
    </lineage>
</organism>
<dbReference type="AlphaFoldDB" id="A0A1U9NH26"/>
<dbReference type="RefSeq" id="WP_146659071.1">
    <property type="nucleotide sequence ID" value="NZ_CP019791.1"/>
</dbReference>
<dbReference type="Proteomes" id="UP000189674">
    <property type="component" value="Chromosome"/>
</dbReference>
<keyword evidence="2" id="KW-1185">Reference proteome</keyword>
<sequence precursor="true">MRMCLLFLVMVIFMGGCDNLRLAATEKMKQNAALHELTVAQAAETAKLEGVSEELCGLTEMAHSQSRAFVADYGMPAEYPVVNSLDDLLGENTQRLAEQAVNDSSRRLDPWGFADGILEIGIGIAGLAGGVWGVRAASFFAQARNKANALKEIIEGNEAFKAQDSQMSAEFKKAHRHQSRQTRKLVAEIKNG</sequence>
<dbReference type="PROSITE" id="PS51257">
    <property type="entry name" value="PROKAR_LIPOPROTEIN"/>
    <property type="match status" value="1"/>
</dbReference>
<dbReference type="EMBL" id="CP019791">
    <property type="protein sequence ID" value="AQT67105.1"/>
    <property type="molecule type" value="Genomic_DNA"/>
</dbReference>
<dbReference type="OrthoDB" id="287351at2"/>
<protein>
    <submittedName>
        <fullName evidence="1">Uncharacterized protein</fullName>
    </submittedName>
</protein>
<proteinExistence type="predicted"/>
<dbReference type="KEGG" id="alus:STSP2_00246"/>
<dbReference type="STRING" id="1936003.STSP2_00246"/>
<reference evidence="2" key="1">
    <citation type="submission" date="2017-02" db="EMBL/GenBank/DDBJ databases">
        <title>Comparative genomics and description of representatives of a novel lineage of planctomycetes thriving in anoxic sediments.</title>
        <authorList>
            <person name="Spring S."/>
            <person name="Bunk B."/>
            <person name="Sproer C."/>
        </authorList>
    </citation>
    <scope>NUCLEOTIDE SEQUENCE [LARGE SCALE GENOMIC DNA]</scope>
    <source>
        <strain evidence="2">ST-NAGAB-D1</strain>
    </source>
</reference>
<accession>A0A1U9NH26</accession>
<evidence type="ECO:0000313" key="2">
    <source>
        <dbReference type="Proteomes" id="UP000189674"/>
    </source>
</evidence>
<evidence type="ECO:0000313" key="1">
    <source>
        <dbReference type="EMBL" id="AQT67105.1"/>
    </source>
</evidence>